<keyword evidence="4" id="KW-1185">Reference proteome</keyword>
<dbReference type="Proteomes" id="UP001596434">
    <property type="component" value="Unassembled WGS sequence"/>
</dbReference>
<dbReference type="AlphaFoldDB" id="A0ABD6A3C3"/>
<accession>A0ABD6A3C3</accession>
<dbReference type="RefSeq" id="WP_379707093.1">
    <property type="nucleotide sequence ID" value="NZ_JBHTAT010000006.1"/>
</dbReference>
<reference evidence="2" key="3">
    <citation type="submission" date="2024-09" db="EMBL/GenBank/DDBJ databases">
        <authorList>
            <person name="Sun Q."/>
        </authorList>
    </citation>
    <scope>NUCLEOTIDE SEQUENCE</scope>
    <source>
        <strain evidence="2">CGMCC 4.163</strain>
    </source>
</reference>
<protein>
    <submittedName>
        <fullName evidence="2">Uncharacterized protein</fullName>
    </submittedName>
</protein>
<evidence type="ECO:0000313" key="4">
    <source>
        <dbReference type="Proteomes" id="UP001596434"/>
    </source>
</evidence>
<dbReference type="EMBL" id="JBHTAT010000006">
    <property type="protein sequence ID" value="MFC7257379.1"/>
    <property type="molecule type" value="Genomic_DNA"/>
</dbReference>
<comment type="caution">
    <text evidence="2">The sequence shown here is derived from an EMBL/GenBank/DDBJ whole genome shotgun (WGS) entry which is preliminary data.</text>
</comment>
<gene>
    <name evidence="1" type="ORF">ACFQKE_19205</name>
    <name evidence="2" type="ORF">ACFQKE_19370</name>
    <name evidence="3" type="ORF">ACFQKE_19525</name>
</gene>
<dbReference type="EMBL" id="JBHTAT010000006">
    <property type="protein sequence ID" value="MFC7257443.1"/>
    <property type="molecule type" value="Genomic_DNA"/>
</dbReference>
<reference evidence="2" key="1">
    <citation type="journal article" date="2014" name="Int. J. Syst. Evol. Microbiol.">
        <title>Complete genome sequence of Corynebacterium casei LMG S-19264T (=DSM 44701T), isolated from a smear-ripened cheese.</title>
        <authorList>
            <consortium name="US DOE Joint Genome Institute (JGI-PGF)"/>
            <person name="Walter F."/>
            <person name="Albersmeier A."/>
            <person name="Kalinowski J."/>
            <person name="Ruckert C."/>
        </authorList>
    </citation>
    <scope>NUCLEOTIDE SEQUENCE [LARGE SCALE GENOMIC DNA]</scope>
    <source>
        <strain evidence="2">CGMCC 4.163</strain>
    </source>
</reference>
<evidence type="ECO:0000313" key="3">
    <source>
        <dbReference type="EMBL" id="MFC7257443.1"/>
    </source>
</evidence>
<organism evidence="2 4">
    <name type="scientific">Haloplanus litoreus</name>
    <dbReference type="NCBI Taxonomy" id="767515"/>
    <lineage>
        <taxon>Archaea</taxon>
        <taxon>Methanobacteriati</taxon>
        <taxon>Methanobacteriota</taxon>
        <taxon>Stenosarchaea group</taxon>
        <taxon>Halobacteria</taxon>
        <taxon>Halobacteriales</taxon>
        <taxon>Haloferacaceae</taxon>
        <taxon>Haloplanus</taxon>
    </lineage>
</organism>
<dbReference type="EMBL" id="JBHTAT010000006">
    <property type="protein sequence ID" value="MFC7257412.1"/>
    <property type="molecule type" value="Genomic_DNA"/>
</dbReference>
<proteinExistence type="predicted"/>
<sequence length="83" mass="8926">MRETVRTLVGQRGRFEIADGRVTMEAADPAPSLRVRQPEHPPLGESESVAALALTGDDVSARIELTTADAEELVDALGEVLDR</sequence>
<reference evidence="4" key="2">
    <citation type="journal article" date="2019" name="Int. J. Syst. Evol. Microbiol.">
        <title>The Global Catalogue of Microorganisms (GCM) 10K type strain sequencing project: providing services to taxonomists for standard genome sequencing and annotation.</title>
        <authorList>
            <consortium name="The Broad Institute Genomics Platform"/>
            <consortium name="The Broad Institute Genome Sequencing Center for Infectious Disease"/>
            <person name="Wu L."/>
            <person name="Ma J."/>
        </authorList>
    </citation>
    <scope>NUCLEOTIDE SEQUENCE [LARGE SCALE GENOMIC DNA]</scope>
    <source>
        <strain evidence="4">GX21</strain>
    </source>
</reference>
<evidence type="ECO:0000313" key="1">
    <source>
        <dbReference type="EMBL" id="MFC7257379.1"/>
    </source>
</evidence>
<evidence type="ECO:0000313" key="2">
    <source>
        <dbReference type="EMBL" id="MFC7257412.1"/>
    </source>
</evidence>
<name>A0ABD6A3C3_9EURY</name>